<dbReference type="AlphaFoldDB" id="W7XLT1"/>
<organism evidence="1 2">
    <name type="scientific">Tetrahymena thermophila (strain SB210)</name>
    <dbReference type="NCBI Taxonomy" id="312017"/>
    <lineage>
        <taxon>Eukaryota</taxon>
        <taxon>Sar</taxon>
        <taxon>Alveolata</taxon>
        <taxon>Ciliophora</taxon>
        <taxon>Intramacronucleata</taxon>
        <taxon>Oligohymenophorea</taxon>
        <taxon>Hymenostomatida</taxon>
        <taxon>Tetrahymenina</taxon>
        <taxon>Tetrahymenidae</taxon>
        <taxon>Tetrahymena</taxon>
    </lineage>
</organism>
<keyword evidence="2" id="KW-1185">Reference proteome</keyword>
<dbReference type="RefSeq" id="XP_012650636.1">
    <property type="nucleotide sequence ID" value="XM_012795182.1"/>
</dbReference>
<evidence type="ECO:0000313" key="2">
    <source>
        <dbReference type="Proteomes" id="UP000009168"/>
    </source>
</evidence>
<name>W7XLT1_TETTS</name>
<feature type="non-terminal residue" evidence="1">
    <location>
        <position position="119"/>
    </location>
</feature>
<accession>W7XLT1</accession>
<dbReference type="EMBL" id="GG663083">
    <property type="protein sequence ID" value="EWS76829.1"/>
    <property type="molecule type" value="Genomic_DNA"/>
</dbReference>
<protein>
    <submittedName>
        <fullName evidence="1">Uncharacterized protein</fullName>
    </submittedName>
</protein>
<proteinExistence type="predicted"/>
<dbReference type="InParanoid" id="W7XLT1"/>
<dbReference type="Proteomes" id="UP000009168">
    <property type="component" value="Unassembled WGS sequence"/>
</dbReference>
<dbReference type="OrthoDB" id="551205at2759"/>
<dbReference type="GeneID" id="24442601"/>
<reference evidence="2" key="1">
    <citation type="journal article" date="2006" name="PLoS Biol.">
        <title>Macronuclear genome sequence of the ciliate Tetrahymena thermophila, a model eukaryote.</title>
        <authorList>
            <person name="Eisen J.A."/>
            <person name="Coyne R.S."/>
            <person name="Wu M."/>
            <person name="Wu D."/>
            <person name="Thiagarajan M."/>
            <person name="Wortman J.R."/>
            <person name="Badger J.H."/>
            <person name="Ren Q."/>
            <person name="Amedeo P."/>
            <person name="Jones K.M."/>
            <person name="Tallon L.J."/>
            <person name="Delcher A.L."/>
            <person name="Salzberg S.L."/>
            <person name="Silva J.C."/>
            <person name="Haas B.J."/>
            <person name="Majoros W.H."/>
            <person name="Farzad M."/>
            <person name="Carlton J.M."/>
            <person name="Smith R.K. Jr."/>
            <person name="Garg J."/>
            <person name="Pearlman R.E."/>
            <person name="Karrer K.M."/>
            <person name="Sun L."/>
            <person name="Manning G."/>
            <person name="Elde N.C."/>
            <person name="Turkewitz A.P."/>
            <person name="Asai D.J."/>
            <person name="Wilkes D.E."/>
            <person name="Wang Y."/>
            <person name="Cai H."/>
            <person name="Collins K."/>
            <person name="Stewart B.A."/>
            <person name="Lee S.R."/>
            <person name="Wilamowska K."/>
            <person name="Weinberg Z."/>
            <person name="Ruzzo W.L."/>
            <person name="Wloga D."/>
            <person name="Gaertig J."/>
            <person name="Frankel J."/>
            <person name="Tsao C.-C."/>
            <person name="Gorovsky M.A."/>
            <person name="Keeling P.J."/>
            <person name="Waller R.F."/>
            <person name="Patron N.J."/>
            <person name="Cherry J.M."/>
            <person name="Stover N.A."/>
            <person name="Krieger C.J."/>
            <person name="del Toro C."/>
            <person name="Ryder H.F."/>
            <person name="Williamson S.C."/>
            <person name="Barbeau R.A."/>
            <person name="Hamilton E.P."/>
            <person name="Orias E."/>
        </authorList>
    </citation>
    <scope>NUCLEOTIDE SEQUENCE [LARGE SCALE GENOMIC DNA]</scope>
    <source>
        <strain evidence="2">SB210</strain>
    </source>
</reference>
<evidence type="ECO:0000313" key="1">
    <source>
        <dbReference type="EMBL" id="EWS76829.1"/>
    </source>
</evidence>
<dbReference type="KEGG" id="tet:TTHERM_002653381"/>
<sequence>YFNMIFAGDQTNGSIFAFKYNEQTKMFELFMQFKALIDQIILDIFVTPLSKMLFISGIYSSIFFDMSQCLTNKQSCLSCSLQFYFSNSQTLYNQQSSYGQGQLDYPYTTYQSMIQSFLI</sequence>
<feature type="non-terminal residue" evidence="1">
    <location>
        <position position="1"/>
    </location>
</feature>
<gene>
    <name evidence="1" type="ORF">TTHERM_002653381</name>
</gene>